<keyword evidence="3" id="KW-1185">Reference proteome</keyword>
<feature type="compositionally biased region" description="Basic and acidic residues" evidence="1">
    <location>
        <begin position="66"/>
        <end position="81"/>
    </location>
</feature>
<dbReference type="EMBL" id="MWPH01000004">
    <property type="protein sequence ID" value="OVE83202.1"/>
    <property type="molecule type" value="Genomic_DNA"/>
</dbReference>
<sequence>MSRSHKIGSRREIDSAIERTYRLADDATVTPGMLLEIVDVDDDGVPLVGPQTGDGENVSVRIALEKKTGSTTPREEPKDVDLDSAGDEVRAYVLRPGEGDENGLAGGAITAGEPVVSNGDGTFAEHVDEDEGAKLAVALEDASADDRFEYEVI</sequence>
<organism evidence="2 3">
    <name type="scientific">Natronolimnobius baerhuensis</name>
    <dbReference type="NCBI Taxonomy" id="253108"/>
    <lineage>
        <taxon>Archaea</taxon>
        <taxon>Methanobacteriati</taxon>
        <taxon>Methanobacteriota</taxon>
        <taxon>Stenosarchaea group</taxon>
        <taxon>Halobacteria</taxon>
        <taxon>Halobacteriales</taxon>
        <taxon>Natrialbaceae</taxon>
        <taxon>Natronolimnobius</taxon>
    </lineage>
</organism>
<protein>
    <submittedName>
        <fullName evidence="2">Uncharacterized protein</fullName>
    </submittedName>
</protein>
<evidence type="ECO:0000313" key="2">
    <source>
        <dbReference type="EMBL" id="OVE83202.1"/>
    </source>
</evidence>
<name>A0A202E4L3_9EURY</name>
<reference evidence="2 3" key="1">
    <citation type="submission" date="2017-02" db="EMBL/GenBank/DDBJ databases">
        <title>Natronthermophilus aegyptiacus gen. nov.,sp. nov., an aerobic, extremely halophilic alkalithermophilic archaeon isolated from the athalassohaline Wadi An Natrun, Egypt.</title>
        <authorList>
            <person name="Zhao B."/>
        </authorList>
    </citation>
    <scope>NUCLEOTIDE SEQUENCE [LARGE SCALE GENOMIC DNA]</scope>
    <source>
        <strain evidence="2 3">CGMCC 1.3597</strain>
    </source>
</reference>
<feature type="region of interest" description="Disordered" evidence="1">
    <location>
        <begin position="66"/>
        <end position="85"/>
    </location>
</feature>
<dbReference type="OrthoDB" id="200183at2157"/>
<accession>A0A202E4L3</accession>
<dbReference type="AlphaFoldDB" id="A0A202E4L3"/>
<evidence type="ECO:0000313" key="3">
    <source>
        <dbReference type="Proteomes" id="UP000196084"/>
    </source>
</evidence>
<comment type="caution">
    <text evidence="2">The sequence shown here is derived from an EMBL/GenBank/DDBJ whole genome shotgun (WGS) entry which is preliminary data.</text>
</comment>
<gene>
    <name evidence="2" type="ORF">B2G88_17495</name>
</gene>
<evidence type="ECO:0000256" key="1">
    <source>
        <dbReference type="SAM" id="MobiDB-lite"/>
    </source>
</evidence>
<dbReference type="Proteomes" id="UP000196084">
    <property type="component" value="Unassembled WGS sequence"/>
</dbReference>
<dbReference type="RefSeq" id="WP_054862435.1">
    <property type="nucleotide sequence ID" value="NZ_MWPH01000004.1"/>
</dbReference>
<proteinExistence type="predicted"/>